<gene>
    <name evidence="1" type="ORF">EDP2_1179</name>
</gene>
<reference evidence="1 2" key="1">
    <citation type="journal article" date="2014" name="Genome Announc.">
        <title>Draft Genome Sequence of Enterobacter cloacae Strain S611.</title>
        <authorList>
            <person name="Wang D."/>
            <person name="Han C.S."/>
            <person name="Dichosa A.E."/>
            <person name="Gleasner C.D."/>
            <person name="Johnson S.L."/>
            <person name="Daligault H.E."/>
            <person name="Davenport K.W."/>
            <person name="Li P.E."/>
            <person name="Pierson E.A."/>
            <person name="Pierson L.S.III."/>
        </authorList>
    </citation>
    <scope>NUCLEOTIDE SEQUENCE [LARGE SCALE GENOMIC DNA]</scope>
    <source>
        <strain evidence="1 2">S611</strain>
    </source>
</reference>
<protein>
    <submittedName>
        <fullName evidence="1">Uncharacterized protein</fullName>
    </submittedName>
</protein>
<name>A0ABN0QCH8_ENTCL</name>
<accession>A0ABN0QCH8</accession>
<dbReference type="Pfam" id="PF12889">
    <property type="entry name" value="DUF3829"/>
    <property type="match status" value="1"/>
</dbReference>
<organism evidence="1 2">
    <name type="scientific">Enterobacter cloacae S611</name>
    <dbReference type="NCBI Taxonomy" id="1399146"/>
    <lineage>
        <taxon>Bacteria</taxon>
        <taxon>Pseudomonadati</taxon>
        <taxon>Pseudomonadota</taxon>
        <taxon>Gammaproteobacteria</taxon>
        <taxon>Enterobacterales</taxon>
        <taxon>Enterobacteriaceae</taxon>
        <taxon>Enterobacter</taxon>
        <taxon>Enterobacter cloacae complex</taxon>
    </lineage>
</organism>
<comment type="caution">
    <text evidence="1">The sequence shown here is derived from an EMBL/GenBank/DDBJ whole genome shotgun (WGS) entry which is preliminary data.</text>
</comment>
<proteinExistence type="predicted"/>
<sequence length="268" mass="30192">MSSSSFGEQLNQYKKYIAPAFNGEKSRSDLFFPGSDTTIPRVKDLLDKAHAMEPAMKDLDDSATRYSEALGQAEPVNRELYNYINSKTYKSDNGDKGRELQPKFISAMEKLVVAQADFLNAIDKKDRERIKAEYEKTPKDTAAYYRIGSIYYLKESMDAASGFINGEGLGDKKDAFKKSLDQFNEALTAYDAKMRESNKKGCSSLIFTANSYLSTGRDVISHTEDGTYEKEANEPKQFHMMQSTQGNDVRDLMQHYNNVINAINIGTC</sequence>
<dbReference type="Proteomes" id="UP000017834">
    <property type="component" value="Unassembled WGS sequence"/>
</dbReference>
<evidence type="ECO:0000313" key="1">
    <source>
        <dbReference type="EMBL" id="ESS59763.1"/>
    </source>
</evidence>
<evidence type="ECO:0000313" key="2">
    <source>
        <dbReference type="Proteomes" id="UP000017834"/>
    </source>
</evidence>
<dbReference type="EMBL" id="AXOM01000013">
    <property type="protein sequence ID" value="ESS59763.1"/>
    <property type="molecule type" value="Genomic_DNA"/>
</dbReference>
<keyword evidence="2" id="KW-1185">Reference proteome</keyword>
<dbReference type="InterPro" id="IPR024291">
    <property type="entry name" value="DUF3829"/>
</dbReference>